<evidence type="ECO:0000313" key="3">
    <source>
        <dbReference type="Proteomes" id="UP000326067"/>
    </source>
</evidence>
<keyword evidence="1" id="KW-0732">Signal</keyword>
<proteinExistence type="predicted"/>
<dbReference type="EMBL" id="CABVIC010000008">
    <property type="protein sequence ID" value="VVP45349.1"/>
    <property type="molecule type" value="Genomic_DNA"/>
</dbReference>
<name>A0A5E7P7S7_PSEFL</name>
<feature type="signal peptide" evidence="1">
    <location>
        <begin position="1"/>
        <end position="23"/>
    </location>
</feature>
<organism evidence="2 3">
    <name type="scientific">Pseudomonas fluorescens</name>
    <dbReference type="NCBI Taxonomy" id="294"/>
    <lineage>
        <taxon>Bacteria</taxon>
        <taxon>Pseudomonadati</taxon>
        <taxon>Pseudomonadota</taxon>
        <taxon>Gammaproteobacteria</taxon>
        <taxon>Pseudomonadales</taxon>
        <taxon>Pseudomonadaceae</taxon>
        <taxon>Pseudomonas</taxon>
    </lineage>
</organism>
<dbReference type="RefSeq" id="WP_150638603.1">
    <property type="nucleotide sequence ID" value="NZ_CABVIC010000008.1"/>
</dbReference>
<dbReference type="Proteomes" id="UP000326067">
    <property type="component" value="Unassembled WGS sequence"/>
</dbReference>
<dbReference type="GO" id="GO:0009289">
    <property type="term" value="C:pilus"/>
    <property type="evidence" value="ECO:0007669"/>
    <property type="project" value="InterPro"/>
</dbReference>
<feature type="chain" id="PRO_5022704833" description="Fimbrial assembly protein" evidence="1">
    <location>
        <begin position="24"/>
        <end position="171"/>
    </location>
</feature>
<dbReference type="Pfam" id="PF04449">
    <property type="entry name" value="Fimbrial_CS1"/>
    <property type="match status" value="1"/>
</dbReference>
<evidence type="ECO:0008006" key="4">
    <source>
        <dbReference type="Google" id="ProtNLM"/>
    </source>
</evidence>
<dbReference type="InterPro" id="IPR007540">
    <property type="entry name" value="Fimbrial_CS1-type"/>
</dbReference>
<reference evidence="2 3" key="1">
    <citation type="submission" date="2019-09" db="EMBL/GenBank/DDBJ databases">
        <authorList>
            <person name="Chandra G."/>
            <person name="Truman W A."/>
        </authorList>
    </citation>
    <scope>NUCLEOTIDE SEQUENCE [LARGE SCALE GENOMIC DNA]</scope>
    <source>
        <strain evidence="2">PS847</strain>
    </source>
</reference>
<gene>
    <name evidence="2" type="ORF">PS847_05066</name>
</gene>
<sequence precursor="true">MIKQCTAALLAVAATLTAAVTWAAREEHTFEVSLTIPSRPFYIVPAQPDWIHRPQVLAWQHATDSLGNLEKSFDMRHDSSAIEARLATEPFLDTGTTGEVIELRVTFNDVVLSSHIIPQQVLSEEEAAVGKRVLLKIEPIKPPGGYRPGHYSGNVVLLFSASAPNGNDADA</sequence>
<dbReference type="Gene3D" id="2.60.40.2040">
    <property type="entry name" value="CFA/I fimbrial subunit E, pilin domain"/>
    <property type="match status" value="1"/>
</dbReference>
<protein>
    <recommendedName>
        <fullName evidence="4">Fimbrial assembly protein</fullName>
    </recommendedName>
</protein>
<evidence type="ECO:0000313" key="2">
    <source>
        <dbReference type="EMBL" id="VVP45349.1"/>
    </source>
</evidence>
<accession>A0A5E7P7S7</accession>
<dbReference type="AlphaFoldDB" id="A0A5E7P7S7"/>
<evidence type="ECO:0000256" key="1">
    <source>
        <dbReference type="SAM" id="SignalP"/>
    </source>
</evidence>